<feature type="transmembrane region" description="Helical" evidence="7">
    <location>
        <begin position="116"/>
        <end position="139"/>
    </location>
</feature>
<evidence type="ECO:0000256" key="5">
    <source>
        <dbReference type="ARBA" id="ARBA00022989"/>
    </source>
</evidence>
<dbReference type="GO" id="GO:0005886">
    <property type="term" value="C:plasma membrane"/>
    <property type="evidence" value="ECO:0007669"/>
    <property type="project" value="UniProtKB-SubCell"/>
</dbReference>
<evidence type="ECO:0000313" key="9">
    <source>
        <dbReference type="Proteomes" id="UP000595897"/>
    </source>
</evidence>
<comment type="similarity">
    <text evidence="2">Belongs to the UPF0718 family.</text>
</comment>
<evidence type="ECO:0000256" key="6">
    <source>
        <dbReference type="ARBA" id="ARBA00023136"/>
    </source>
</evidence>
<keyword evidence="9" id="KW-1185">Reference proteome</keyword>
<keyword evidence="3" id="KW-1003">Cell membrane</keyword>
<evidence type="ECO:0000256" key="4">
    <source>
        <dbReference type="ARBA" id="ARBA00022692"/>
    </source>
</evidence>
<keyword evidence="5 7" id="KW-1133">Transmembrane helix</keyword>
<gene>
    <name evidence="8" type="ORF">bsdtb5_23280</name>
</gene>
<dbReference type="InterPro" id="IPR053166">
    <property type="entry name" value="UPF0718_permease"/>
</dbReference>
<sequence>MVDLGALVLLMSVFGTKIALTYVVVGLVLAVTGGTIIDKLHMEDQVVRFINSSSSVDIEAQELSRKERMTYAAEQVKATVKKVFIYILVGVGIGALIHNWIPTDIIQKILGTDNPFSVLIATVVGVPMYADIFGTIPIAEALLAKGVGVGTILSFMMGVTALSLPSMIMLKKVVKNKLLFTFIGIVTVGIIIIGYFLNAFGGFFI</sequence>
<evidence type="ECO:0000256" key="1">
    <source>
        <dbReference type="ARBA" id="ARBA00004651"/>
    </source>
</evidence>
<feature type="transmembrane region" description="Helical" evidence="7">
    <location>
        <begin position="83"/>
        <end position="101"/>
    </location>
</feature>
<dbReference type="AlphaFoldDB" id="A0A7R7ELM6"/>
<reference evidence="8 9" key="1">
    <citation type="submission" date="2020-11" db="EMBL/GenBank/DDBJ databases">
        <title>Draft genome sequencing of a Lachnospiraceae strain isolated from anoxic soil subjected to BSD treatment.</title>
        <authorList>
            <person name="Uek A."/>
            <person name="Tonouchi A."/>
        </authorList>
    </citation>
    <scope>NUCLEOTIDE SEQUENCE [LARGE SCALE GENOMIC DNA]</scope>
    <source>
        <strain evidence="8 9">TB5</strain>
    </source>
</reference>
<evidence type="ECO:0000256" key="2">
    <source>
        <dbReference type="ARBA" id="ARBA00006386"/>
    </source>
</evidence>
<dbReference type="InterPro" id="IPR005524">
    <property type="entry name" value="DUF318"/>
</dbReference>
<feature type="transmembrane region" description="Helical" evidence="7">
    <location>
        <begin position="180"/>
        <end position="204"/>
    </location>
</feature>
<feature type="transmembrane region" description="Helical" evidence="7">
    <location>
        <begin position="146"/>
        <end position="168"/>
    </location>
</feature>
<dbReference type="PANTHER" id="PTHR42775">
    <property type="entry name" value="PERMEASE RV2963-RELATED"/>
    <property type="match status" value="1"/>
</dbReference>
<evidence type="ECO:0000256" key="7">
    <source>
        <dbReference type="SAM" id="Phobius"/>
    </source>
</evidence>
<name>A0A7R7ELM6_9FIRM</name>
<dbReference type="KEGG" id="ahb:bsdtb5_23280"/>
<dbReference type="PANTHER" id="PTHR42775:SF1">
    <property type="entry name" value="PERMEASE RV2963-RELATED"/>
    <property type="match status" value="1"/>
</dbReference>
<keyword evidence="6 7" id="KW-0472">Membrane</keyword>
<accession>A0A7R7ELM6</accession>
<feature type="transmembrane region" description="Helical" evidence="7">
    <location>
        <begin position="6"/>
        <end position="32"/>
    </location>
</feature>
<comment type="subcellular location">
    <subcellularLocation>
        <location evidence="1">Cell membrane</location>
        <topology evidence="1">Multi-pass membrane protein</topology>
    </subcellularLocation>
</comment>
<organism evidence="8 9">
    <name type="scientific">Anaeromicropila herbilytica</name>
    <dbReference type="NCBI Taxonomy" id="2785025"/>
    <lineage>
        <taxon>Bacteria</taxon>
        <taxon>Bacillati</taxon>
        <taxon>Bacillota</taxon>
        <taxon>Clostridia</taxon>
        <taxon>Lachnospirales</taxon>
        <taxon>Lachnospiraceae</taxon>
        <taxon>Anaeromicropila</taxon>
    </lineage>
</organism>
<dbReference type="EMBL" id="AP024169">
    <property type="protein sequence ID" value="BCN31033.1"/>
    <property type="molecule type" value="Genomic_DNA"/>
</dbReference>
<dbReference type="Pfam" id="PF03773">
    <property type="entry name" value="ArsP_1"/>
    <property type="match status" value="1"/>
</dbReference>
<protein>
    <recommendedName>
        <fullName evidence="10">Permease</fullName>
    </recommendedName>
</protein>
<keyword evidence="4 7" id="KW-0812">Transmembrane</keyword>
<evidence type="ECO:0000256" key="3">
    <source>
        <dbReference type="ARBA" id="ARBA00022475"/>
    </source>
</evidence>
<proteinExistence type="inferred from homology"/>
<evidence type="ECO:0008006" key="10">
    <source>
        <dbReference type="Google" id="ProtNLM"/>
    </source>
</evidence>
<evidence type="ECO:0000313" key="8">
    <source>
        <dbReference type="EMBL" id="BCN31033.1"/>
    </source>
</evidence>
<dbReference type="Proteomes" id="UP000595897">
    <property type="component" value="Chromosome"/>
</dbReference>